<name>A0ABW4A0P3_9ACTN</name>
<evidence type="ECO:0000313" key="2">
    <source>
        <dbReference type="EMBL" id="MFD1364164.1"/>
    </source>
</evidence>
<dbReference type="Proteomes" id="UP001597183">
    <property type="component" value="Unassembled WGS sequence"/>
</dbReference>
<organism evidence="2 3">
    <name type="scientific">Actinoplanes sichuanensis</name>
    <dbReference type="NCBI Taxonomy" id="512349"/>
    <lineage>
        <taxon>Bacteria</taxon>
        <taxon>Bacillati</taxon>
        <taxon>Actinomycetota</taxon>
        <taxon>Actinomycetes</taxon>
        <taxon>Micromonosporales</taxon>
        <taxon>Micromonosporaceae</taxon>
        <taxon>Actinoplanes</taxon>
    </lineage>
</organism>
<evidence type="ECO:0000259" key="1">
    <source>
        <dbReference type="Pfam" id="PF01909"/>
    </source>
</evidence>
<dbReference type="InterPro" id="IPR043519">
    <property type="entry name" value="NT_sf"/>
</dbReference>
<feature type="domain" description="Polymerase nucleotidyl transferase" evidence="1">
    <location>
        <begin position="21"/>
        <end position="56"/>
    </location>
</feature>
<gene>
    <name evidence="2" type="ORF">ACFQ5G_02280</name>
</gene>
<dbReference type="EMBL" id="JBHTMK010000004">
    <property type="protein sequence ID" value="MFD1364164.1"/>
    <property type="molecule type" value="Genomic_DNA"/>
</dbReference>
<proteinExistence type="predicted"/>
<dbReference type="Pfam" id="PF01909">
    <property type="entry name" value="NTP_transf_2"/>
    <property type="match status" value="1"/>
</dbReference>
<protein>
    <submittedName>
        <fullName evidence="2">Nucleotidyltransferase domain-containing protein</fullName>
    </submittedName>
</protein>
<dbReference type="SUPFAM" id="SSF81301">
    <property type="entry name" value="Nucleotidyltransferase"/>
    <property type="match status" value="1"/>
</dbReference>
<sequence length="247" mass="27306">MSAEPPVLQQFGTELDGLGWVSDLLVAGSVATGDYIPGVSDLDLVAVTIGPVDRDRRAALSSLHQRVDRSIGVGLKLGCAYIDCDQRENVQTPHPTWTHGQLVDRAVSAVTRAELVRYGYAVFGRAPQALFPPMTGNDIREAARAELTGYWTWAARRPWIWLDPIIADLGLTSMARGRHALRTGDLLTKTRAIEQAAAPPWLVDQLRARRRGEDIPSPRLRTAWIAWRDAHQTTRTADADVAHPHER</sequence>
<evidence type="ECO:0000313" key="3">
    <source>
        <dbReference type="Proteomes" id="UP001597183"/>
    </source>
</evidence>
<keyword evidence="3" id="KW-1185">Reference proteome</keyword>
<comment type="caution">
    <text evidence="2">The sequence shown here is derived from an EMBL/GenBank/DDBJ whole genome shotgun (WGS) entry which is preliminary data.</text>
</comment>
<dbReference type="InterPro" id="IPR002934">
    <property type="entry name" value="Polymerase_NTP_transf_dom"/>
</dbReference>
<accession>A0ABW4A0P3</accession>
<dbReference type="RefSeq" id="WP_317793920.1">
    <property type="nucleotide sequence ID" value="NZ_AP028461.1"/>
</dbReference>
<reference evidence="3" key="1">
    <citation type="journal article" date="2019" name="Int. J. Syst. Evol. Microbiol.">
        <title>The Global Catalogue of Microorganisms (GCM) 10K type strain sequencing project: providing services to taxonomists for standard genome sequencing and annotation.</title>
        <authorList>
            <consortium name="The Broad Institute Genomics Platform"/>
            <consortium name="The Broad Institute Genome Sequencing Center for Infectious Disease"/>
            <person name="Wu L."/>
            <person name="Ma J."/>
        </authorList>
    </citation>
    <scope>NUCLEOTIDE SEQUENCE [LARGE SCALE GENOMIC DNA]</scope>
    <source>
        <strain evidence="3">CCM 7526</strain>
    </source>
</reference>